<keyword evidence="5" id="KW-1185">Reference proteome</keyword>
<dbReference type="SMART" id="SM00507">
    <property type="entry name" value="HNHc"/>
    <property type="match status" value="1"/>
</dbReference>
<organism evidence="4 5">
    <name type="scientific">Pseudonocardia spirodelae</name>
    <dbReference type="NCBI Taxonomy" id="3133431"/>
    <lineage>
        <taxon>Bacteria</taxon>
        <taxon>Bacillati</taxon>
        <taxon>Actinomycetota</taxon>
        <taxon>Actinomycetes</taxon>
        <taxon>Pseudonocardiales</taxon>
        <taxon>Pseudonocardiaceae</taxon>
        <taxon>Pseudonocardia</taxon>
    </lineage>
</organism>
<gene>
    <name evidence="4" type="ORF">WJX68_04905</name>
</gene>
<name>A0ABU8T2T3_9PSEU</name>
<accession>A0ABU8T2T3</accession>
<reference evidence="4 5" key="1">
    <citation type="submission" date="2024-03" db="EMBL/GenBank/DDBJ databases">
        <title>Draft genome sequence of Pseudonocardia sp. DW16-2.</title>
        <authorList>
            <person name="Duangmal K."/>
        </authorList>
    </citation>
    <scope>NUCLEOTIDE SEQUENCE [LARGE SCALE GENOMIC DNA]</scope>
    <source>
        <strain evidence="4 5">DW16-2</strain>
    </source>
</reference>
<dbReference type="EMBL" id="JBBJUP010000003">
    <property type="protein sequence ID" value="MEJ8278264.1"/>
    <property type="molecule type" value="Genomic_DNA"/>
</dbReference>
<proteinExistence type="inferred from homology"/>
<comment type="similarity">
    <text evidence="1">Belongs to the Rv1128c/1148c/1588c/1702c/1945/3466 family.</text>
</comment>
<evidence type="ECO:0000256" key="1">
    <source>
        <dbReference type="ARBA" id="ARBA00023450"/>
    </source>
</evidence>
<protein>
    <submittedName>
        <fullName evidence="4">DUF222 domain-containing protein</fullName>
    </submittedName>
</protein>
<dbReference type="InterPro" id="IPR002711">
    <property type="entry name" value="HNH"/>
</dbReference>
<comment type="caution">
    <text evidence="4">The sequence shown here is derived from an EMBL/GenBank/DDBJ whole genome shotgun (WGS) entry which is preliminary data.</text>
</comment>
<feature type="region of interest" description="Disordered" evidence="2">
    <location>
        <begin position="206"/>
        <end position="228"/>
    </location>
</feature>
<dbReference type="Pfam" id="PF01844">
    <property type="entry name" value="HNH"/>
    <property type="match status" value="1"/>
</dbReference>
<sequence length="450" mass="47306">MDDVWQAGDEELLLAVADVQERINRESASLVALVAEIAIRGLAEGRGFRDTAELLRTVQNVSRSTARARVDAARMLSPLHLITGERVDAELPELAAAFAQGAVGDGHVRVILRVLATLPPHLHEHRPVLEADLVHHARTLDPDAVEKLGRRAIALLDPDGPRPREPKPSRTRFVLRPQGAGYEARGWFDTESAAILRTALSPLTAPVPPAGTAGSAPARDERSTAERTGDGLVELARRLLAVGALGVENGRPVTLTVTVPIETLTSGTGAALLGFGEGGLAAAVAAGDALRLACDARVVPVVLASSGEPLFLGREQRLASRAQRLALAQRDGGCAFAGCEAPPQWCVAHHCTHWAAGGATDLDNLVLLCPHHHRMVHRDGWSVQIRDGFPVITPPGWVPGGPRTNPLHRPDRPRPRPPGGAPAEPVPLDTVLAGSVSAAAVPVGAVAAVS</sequence>
<dbReference type="Proteomes" id="UP001364211">
    <property type="component" value="Unassembled WGS sequence"/>
</dbReference>
<feature type="region of interest" description="Disordered" evidence="2">
    <location>
        <begin position="394"/>
        <end position="427"/>
    </location>
</feature>
<feature type="compositionally biased region" description="Basic and acidic residues" evidence="2">
    <location>
        <begin position="218"/>
        <end position="228"/>
    </location>
</feature>
<dbReference type="InterPro" id="IPR003870">
    <property type="entry name" value="DUF222"/>
</dbReference>
<feature type="domain" description="HNH nuclease" evidence="3">
    <location>
        <begin position="322"/>
        <end position="374"/>
    </location>
</feature>
<dbReference type="RefSeq" id="WP_340286400.1">
    <property type="nucleotide sequence ID" value="NZ_JBBJUP010000003.1"/>
</dbReference>
<dbReference type="CDD" id="cd00085">
    <property type="entry name" value="HNHc"/>
    <property type="match status" value="1"/>
</dbReference>
<evidence type="ECO:0000313" key="5">
    <source>
        <dbReference type="Proteomes" id="UP001364211"/>
    </source>
</evidence>
<dbReference type="InterPro" id="IPR003615">
    <property type="entry name" value="HNH_nuc"/>
</dbReference>
<evidence type="ECO:0000259" key="3">
    <source>
        <dbReference type="SMART" id="SM00507"/>
    </source>
</evidence>
<dbReference type="Pfam" id="PF02720">
    <property type="entry name" value="DUF222"/>
    <property type="match status" value="1"/>
</dbReference>
<evidence type="ECO:0000256" key="2">
    <source>
        <dbReference type="SAM" id="MobiDB-lite"/>
    </source>
</evidence>
<dbReference type="Gene3D" id="1.10.30.50">
    <property type="match status" value="1"/>
</dbReference>
<evidence type="ECO:0000313" key="4">
    <source>
        <dbReference type="EMBL" id="MEJ8278264.1"/>
    </source>
</evidence>